<reference evidence="9" key="1">
    <citation type="submission" date="2023-05" db="EMBL/GenBank/DDBJ databases">
        <authorList>
            <person name="Huff M."/>
        </authorList>
    </citation>
    <scope>NUCLEOTIDE SEQUENCE</scope>
</reference>
<evidence type="ECO:0000256" key="6">
    <source>
        <dbReference type="SAM" id="Phobius"/>
    </source>
</evidence>
<evidence type="ECO:0000256" key="4">
    <source>
        <dbReference type="ARBA" id="ARBA00022670"/>
    </source>
</evidence>
<keyword evidence="4" id="KW-0645">Protease</keyword>
<accession>A0AAD2AD91</accession>
<protein>
    <submittedName>
        <fullName evidence="9">Uncharacterized protein</fullName>
    </submittedName>
</protein>
<dbReference type="InterPro" id="IPR043472">
    <property type="entry name" value="Macro_dom-like"/>
</dbReference>
<dbReference type="PANTHER" id="PTHR11963:SF23">
    <property type="entry name" value="CYTOSOL AMINOPEPTIDASE"/>
    <property type="match status" value="1"/>
</dbReference>
<dbReference type="GO" id="GO:0070006">
    <property type="term" value="F:metalloaminopeptidase activity"/>
    <property type="evidence" value="ECO:0007669"/>
    <property type="project" value="InterPro"/>
</dbReference>
<keyword evidence="6" id="KW-1133">Transmembrane helix</keyword>
<dbReference type="Proteomes" id="UP000834106">
    <property type="component" value="Chromosome 19"/>
</dbReference>
<keyword evidence="10" id="KW-1185">Reference proteome</keyword>
<evidence type="ECO:0000256" key="3">
    <source>
        <dbReference type="ARBA" id="ARBA00022438"/>
    </source>
</evidence>
<dbReference type="GO" id="GO:0005737">
    <property type="term" value="C:cytoplasm"/>
    <property type="evidence" value="ECO:0007669"/>
    <property type="project" value="InterPro"/>
</dbReference>
<dbReference type="PANTHER" id="PTHR11963">
    <property type="entry name" value="LEUCINE AMINOPEPTIDASE-RELATED"/>
    <property type="match status" value="1"/>
</dbReference>
<feature type="transmembrane region" description="Helical" evidence="6">
    <location>
        <begin position="114"/>
        <end position="133"/>
    </location>
</feature>
<feature type="domain" description="Peptidase M17 leucyl aminopeptidase N-terminal" evidence="8">
    <location>
        <begin position="22"/>
        <end position="121"/>
    </location>
</feature>
<dbReference type="GO" id="GO:0030145">
    <property type="term" value="F:manganese ion binding"/>
    <property type="evidence" value="ECO:0007669"/>
    <property type="project" value="InterPro"/>
</dbReference>
<keyword evidence="6" id="KW-0812">Transmembrane</keyword>
<evidence type="ECO:0000259" key="7">
    <source>
        <dbReference type="Pfam" id="PF00883"/>
    </source>
</evidence>
<comment type="subunit">
    <text evidence="2">Homohexamer (dimer of homotrimers).</text>
</comment>
<evidence type="ECO:0000259" key="8">
    <source>
        <dbReference type="Pfam" id="PF02789"/>
    </source>
</evidence>
<evidence type="ECO:0000256" key="2">
    <source>
        <dbReference type="ARBA" id="ARBA00011867"/>
    </source>
</evidence>
<comment type="similarity">
    <text evidence="1">Belongs to the peptidase M17 family.</text>
</comment>
<evidence type="ECO:0000256" key="5">
    <source>
        <dbReference type="ARBA" id="ARBA00022801"/>
    </source>
</evidence>
<keyword evidence="5" id="KW-0378">Hydrolase</keyword>
<dbReference type="AlphaFoldDB" id="A0AAD2AD91"/>
<dbReference type="SUPFAM" id="SSF52949">
    <property type="entry name" value="Macro domain-like"/>
    <property type="match status" value="1"/>
</dbReference>
<dbReference type="InterPro" id="IPR000819">
    <property type="entry name" value="Peptidase_M17_C"/>
</dbReference>
<keyword evidence="6" id="KW-0472">Membrane</keyword>
<dbReference type="Gene3D" id="3.40.220.10">
    <property type="entry name" value="Leucine Aminopeptidase, subunit E, domain 1"/>
    <property type="match status" value="1"/>
</dbReference>
<dbReference type="Pfam" id="PF00883">
    <property type="entry name" value="Peptidase_M17"/>
    <property type="match status" value="1"/>
</dbReference>
<dbReference type="Pfam" id="PF02789">
    <property type="entry name" value="Peptidase_M17_N"/>
    <property type="match status" value="1"/>
</dbReference>
<evidence type="ECO:0000313" key="10">
    <source>
        <dbReference type="Proteomes" id="UP000834106"/>
    </source>
</evidence>
<evidence type="ECO:0000313" key="9">
    <source>
        <dbReference type="EMBL" id="CAI9783060.1"/>
    </source>
</evidence>
<dbReference type="Gene3D" id="3.40.630.10">
    <property type="entry name" value="Zn peptidases"/>
    <property type="match status" value="1"/>
</dbReference>
<evidence type="ECO:0000256" key="1">
    <source>
        <dbReference type="ARBA" id="ARBA00009528"/>
    </source>
</evidence>
<dbReference type="GO" id="GO:0006508">
    <property type="term" value="P:proteolysis"/>
    <property type="evidence" value="ECO:0007669"/>
    <property type="project" value="UniProtKB-KW"/>
</dbReference>
<organism evidence="9 10">
    <name type="scientific">Fraxinus pennsylvanica</name>
    <dbReference type="NCBI Taxonomy" id="56036"/>
    <lineage>
        <taxon>Eukaryota</taxon>
        <taxon>Viridiplantae</taxon>
        <taxon>Streptophyta</taxon>
        <taxon>Embryophyta</taxon>
        <taxon>Tracheophyta</taxon>
        <taxon>Spermatophyta</taxon>
        <taxon>Magnoliopsida</taxon>
        <taxon>eudicotyledons</taxon>
        <taxon>Gunneridae</taxon>
        <taxon>Pentapetalae</taxon>
        <taxon>asterids</taxon>
        <taxon>lamiids</taxon>
        <taxon>Lamiales</taxon>
        <taxon>Oleaceae</taxon>
        <taxon>Oleeae</taxon>
        <taxon>Fraxinus</taxon>
    </lineage>
</organism>
<dbReference type="InterPro" id="IPR011356">
    <property type="entry name" value="Leucine_aapep/pepB"/>
</dbReference>
<sequence length="239" mass="26428">MLALGVTEKDTGKHENLKFKNSIMLKLDSLLGGFLLEASSEEDFTGMTGQSIELRLRGLGSKRIGLIRLGSITSAIASYRNLGETLGGSAKTTKSNKIAIILSSFDWLSEESKLATVIAIATGTIFFVSFLLFDHRVKNMRIASEHSDVFTATILDVEQCKQLKMGSYLDVAGASANPPHFIHLYYKPPGGAVETKPALVGNGLIFDRFISLLQLVRIYDKWNMYEAWGYCHGIKWQEN</sequence>
<proteinExistence type="inferred from homology"/>
<gene>
    <name evidence="9" type="ORF">FPE_LOCUS30490</name>
</gene>
<name>A0AAD2AD91_9LAMI</name>
<feature type="domain" description="Cytosol aminopeptidase" evidence="7">
    <location>
        <begin position="143"/>
        <end position="207"/>
    </location>
</feature>
<dbReference type="InterPro" id="IPR008283">
    <property type="entry name" value="Peptidase_M17_N"/>
</dbReference>
<keyword evidence="3" id="KW-0031">Aminopeptidase</keyword>
<dbReference type="EMBL" id="OU503054">
    <property type="protein sequence ID" value="CAI9783060.1"/>
    <property type="molecule type" value="Genomic_DNA"/>
</dbReference>
<dbReference type="SUPFAM" id="SSF53187">
    <property type="entry name" value="Zn-dependent exopeptidases"/>
    <property type="match status" value="1"/>
</dbReference>